<evidence type="ECO:0000313" key="2">
    <source>
        <dbReference type="EMBL" id="MBZ2209501.1"/>
    </source>
</evidence>
<reference evidence="2 3" key="1">
    <citation type="submission" date="2021-01" db="EMBL/GenBank/DDBJ databases">
        <authorList>
            <person name="Ruan W."/>
            <person name="Khan S.A."/>
            <person name="Jeon C.O."/>
        </authorList>
    </citation>
    <scope>NUCLEOTIDE SEQUENCE [LARGE SCALE GENOMIC DNA]</scope>
    <source>
        <strain evidence="2 3">R798</strain>
    </source>
</reference>
<dbReference type="RefSeq" id="WP_223469957.1">
    <property type="nucleotide sequence ID" value="NZ_JAFBIL020000008.1"/>
</dbReference>
<evidence type="ECO:0000256" key="1">
    <source>
        <dbReference type="SAM" id="MobiDB-lite"/>
    </source>
</evidence>
<dbReference type="Proteomes" id="UP000809349">
    <property type="component" value="Unassembled WGS sequence"/>
</dbReference>
<protein>
    <submittedName>
        <fullName evidence="2">Uncharacterized protein</fullName>
    </submittedName>
</protein>
<sequence>MSERSFALSCVGLALAFGLVVPEPGKAPEGAAATPEMVMVQPVAQPGPDKEIDRMQGEPFAVHHAAPAKQNTTSAVYWPARGTP</sequence>
<comment type="caution">
    <text evidence="2">The sequence shown here is derived from an EMBL/GenBank/DDBJ whole genome shotgun (WGS) entry which is preliminary data.</text>
</comment>
<feature type="region of interest" description="Disordered" evidence="1">
    <location>
        <begin position="65"/>
        <end position="84"/>
    </location>
</feature>
<evidence type="ECO:0000313" key="3">
    <source>
        <dbReference type="Proteomes" id="UP000809349"/>
    </source>
</evidence>
<reference evidence="2 3" key="2">
    <citation type="submission" date="2021-08" db="EMBL/GenBank/DDBJ databases">
        <title>Massilia sp. R798.</title>
        <authorList>
            <person name="Baek J.H."/>
            <person name="Jung H.S."/>
            <person name="Kim K.R."/>
            <person name="Jeon C.O."/>
        </authorList>
    </citation>
    <scope>NUCLEOTIDE SEQUENCE [LARGE SCALE GENOMIC DNA]</scope>
    <source>
        <strain evidence="2 3">R798</strain>
    </source>
</reference>
<name>A0ABS7SU80_9BURK</name>
<keyword evidence="3" id="KW-1185">Reference proteome</keyword>
<gene>
    <name evidence="2" type="ORF">I4X03_019720</name>
</gene>
<dbReference type="EMBL" id="JAFBIL020000008">
    <property type="protein sequence ID" value="MBZ2209501.1"/>
    <property type="molecule type" value="Genomic_DNA"/>
</dbReference>
<accession>A0ABS7SU80</accession>
<proteinExistence type="predicted"/>
<organism evidence="2 3">
    <name type="scientific">Massilia soli</name>
    <dbReference type="NCBI Taxonomy" id="2792854"/>
    <lineage>
        <taxon>Bacteria</taxon>
        <taxon>Pseudomonadati</taxon>
        <taxon>Pseudomonadota</taxon>
        <taxon>Betaproteobacteria</taxon>
        <taxon>Burkholderiales</taxon>
        <taxon>Oxalobacteraceae</taxon>
        <taxon>Telluria group</taxon>
        <taxon>Massilia</taxon>
    </lineage>
</organism>